<dbReference type="EMBL" id="AECT01000018">
    <property type="protein sequence ID" value="EFU22286.1"/>
    <property type="molecule type" value="Genomic_DNA"/>
</dbReference>
<protein>
    <submittedName>
        <fullName evidence="1">Uncharacterized protein</fullName>
    </submittedName>
</protein>
<accession>E6J187</accession>
<dbReference type="Proteomes" id="UP000002973">
    <property type="component" value="Unassembled WGS sequence"/>
</dbReference>
<gene>
    <name evidence="1" type="ORF">HMPREF0813_01012</name>
</gene>
<sequence length="39" mass="4802">MHFSIGKRVWMTKVNLRQKYSSNLKKRKDLKLSFKPFLF</sequence>
<name>E6J187_STRAP</name>
<reference evidence="1 2" key="1">
    <citation type="submission" date="2010-11" db="EMBL/GenBank/DDBJ databases">
        <authorList>
            <person name="Weinstock G."/>
            <person name="Sodergren E."/>
            <person name="Clifton S."/>
            <person name="Fulton L."/>
            <person name="Fulton B."/>
            <person name="Courtney L."/>
            <person name="Fronick C."/>
            <person name="Harrison M."/>
            <person name="Strong C."/>
            <person name="Farmer C."/>
            <person name="Delahaunty K."/>
            <person name="Markovic C."/>
            <person name="Hall O."/>
            <person name="Minx P."/>
            <person name="Tomlinson C."/>
            <person name="Mitreva M."/>
            <person name="Hou S."/>
            <person name="Chen J."/>
            <person name="Wollam A."/>
            <person name="Pepin K.H."/>
            <person name="Johnson M."/>
            <person name="Bhonagiri V."/>
            <person name="Zhang X."/>
            <person name="Suruliraj S."/>
            <person name="Warren W."/>
            <person name="Chinwalla A."/>
            <person name="Mardis E.R."/>
            <person name="Wilson R.K."/>
        </authorList>
    </citation>
    <scope>NUCLEOTIDE SEQUENCE [LARGE SCALE GENOMIC DNA]</scope>
    <source>
        <strain evidence="1 2">F0211</strain>
    </source>
</reference>
<evidence type="ECO:0000313" key="1">
    <source>
        <dbReference type="EMBL" id="EFU22286.1"/>
    </source>
</evidence>
<proteinExistence type="predicted"/>
<evidence type="ECO:0000313" key="2">
    <source>
        <dbReference type="Proteomes" id="UP000002973"/>
    </source>
</evidence>
<dbReference type="AlphaFoldDB" id="E6J187"/>
<comment type="caution">
    <text evidence="1">The sequence shown here is derived from an EMBL/GenBank/DDBJ whole genome shotgun (WGS) entry which is preliminary data.</text>
</comment>
<organism evidence="1 2">
    <name type="scientific">Streptococcus anginosus F0211</name>
    <dbReference type="NCBI Taxonomy" id="706437"/>
    <lineage>
        <taxon>Bacteria</taxon>
        <taxon>Bacillati</taxon>
        <taxon>Bacillota</taxon>
        <taxon>Bacilli</taxon>
        <taxon>Lactobacillales</taxon>
        <taxon>Streptococcaceae</taxon>
        <taxon>Streptococcus</taxon>
        <taxon>Streptococcus anginosus group</taxon>
    </lineage>
</organism>